<protein>
    <submittedName>
        <fullName evidence="2">Uncharacterized protein</fullName>
    </submittedName>
</protein>
<feature type="compositionally biased region" description="Polar residues" evidence="1">
    <location>
        <begin position="13"/>
        <end position="33"/>
    </location>
</feature>
<dbReference type="Proteomes" id="UP000187209">
    <property type="component" value="Unassembled WGS sequence"/>
</dbReference>
<gene>
    <name evidence="2" type="ORF">SteCoe_14214</name>
</gene>
<dbReference type="EMBL" id="MPUH01000263">
    <property type="protein sequence ID" value="OMJ84623.1"/>
    <property type="molecule type" value="Genomic_DNA"/>
</dbReference>
<proteinExistence type="predicted"/>
<accession>A0A1R2C6G9</accession>
<evidence type="ECO:0000313" key="3">
    <source>
        <dbReference type="Proteomes" id="UP000187209"/>
    </source>
</evidence>
<evidence type="ECO:0000256" key="1">
    <source>
        <dbReference type="SAM" id="MobiDB-lite"/>
    </source>
</evidence>
<keyword evidence="3" id="KW-1185">Reference proteome</keyword>
<comment type="caution">
    <text evidence="2">The sequence shown here is derived from an EMBL/GenBank/DDBJ whole genome shotgun (WGS) entry which is preliminary data.</text>
</comment>
<dbReference type="AlphaFoldDB" id="A0A1R2C6G9"/>
<feature type="region of interest" description="Disordered" evidence="1">
    <location>
        <begin position="1"/>
        <end position="33"/>
    </location>
</feature>
<sequence length="234" mass="27040">MPLRKTSTHRISSRSTNQTKNMTTSEATPTNISCTALPPPQDFKFLLLQLLDYFPSPEILTDYFFLNRKNPIEYSDFYESCLALGITVFFSDLNKIFDEACKEKAVSRKRFLNKAIEIQNAECWPEKKEKKNVESLTLSGIMRKIMRNSSDTLHNRTKKFLILIKHAKNPTDLLAKIQNEYPGITLSDQELLVLMEYIKIQKSKKKKPDLNMTLKLTGSPYTLIPCSIAYRKNM</sequence>
<reference evidence="2 3" key="1">
    <citation type="submission" date="2016-11" db="EMBL/GenBank/DDBJ databases">
        <title>The macronuclear genome of Stentor coeruleus: a giant cell with tiny introns.</title>
        <authorList>
            <person name="Slabodnick M."/>
            <person name="Ruby J.G."/>
            <person name="Reiff S.B."/>
            <person name="Swart E.C."/>
            <person name="Gosai S."/>
            <person name="Prabakaran S."/>
            <person name="Witkowska E."/>
            <person name="Larue G.E."/>
            <person name="Fisher S."/>
            <person name="Freeman R.M."/>
            <person name="Gunawardena J."/>
            <person name="Chu W."/>
            <person name="Stover N.A."/>
            <person name="Gregory B.D."/>
            <person name="Nowacki M."/>
            <person name="Derisi J."/>
            <person name="Roy S.W."/>
            <person name="Marshall W.F."/>
            <person name="Sood P."/>
        </authorList>
    </citation>
    <scope>NUCLEOTIDE SEQUENCE [LARGE SCALE GENOMIC DNA]</scope>
    <source>
        <strain evidence="2">WM001</strain>
    </source>
</reference>
<organism evidence="2 3">
    <name type="scientific">Stentor coeruleus</name>
    <dbReference type="NCBI Taxonomy" id="5963"/>
    <lineage>
        <taxon>Eukaryota</taxon>
        <taxon>Sar</taxon>
        <taxon>Alveolata</taxon>
        <taxon>Ciliophora</taxon>
        <taxon>Postciliodesmatophora</taxon>
        <taxon>Heterotrichea</taxon>
        <taxon>Heterotrichida</taxon>
        <taxon>Stentoridae</taxon>
        <taxon>Stentor</taxon>
    </lineage>
</organism>
<name>A0A1R2C6G9_9CILI</name>
<feature type="compositionally biased region" description="Basic residues" evidence="1">
    <location>
        <begin position="1"/>
        <end position="12"/>
    </location>
</feature>
<evidence type="ECO:0000313" key="2">
    <source>
        <dbReference type="EMBL" id="OMJ84623.1"/>
    </source>
</evidence>